<dbReference type="RefSeq" id="WP_150438528.1">
    <property type="nucleotide sequence ID" value="NZ_VYKL01000008.1"/>
</dbReference>
<reference evidence="2 3" key="1">
    <citation type="submission" date="2019-09" db="EMBL/GenBank/DDBJ databases">
        <title>Whole genome sequences of isolates from the Mars Exploration Rovers.</title>
        <authorList>
            <person name="Seuylemezian A."/>
            <person name="Vaishampayan P."/>
        </authorList>
    </citation>
    <scope>NUCLEOTIDE SEQUENCE [LARGE SCALE GENOMIC DNA]</scope>
    <source>
        <strain evidence="2 3">MER_TA_151</strain>
    </source>
</reference>
<protein>
    <submittedName>
        <fullName evidence="2">Uncharacterized protein</fullName>
    </submittedName>
</protein>
<feature type="transmembrane region" description="Helical" evidence="1">
    <location>
        <begin position="31"/>
        <end position="48"/>
    </location>
</feature>
<proteinExistence type="predicted"/>
<dbReference type="Proteomes" id="UP000326671">
    <property type="component" value="Unassembled WGS sequence"/>
</dbReference>
<evidence type="ECO:0000313" key="2">
    <source>
        <dbReference type="EMBL" id="KAA9029438.1"/>
    </source>
</evidence>
<dbReference type="NCBIfam" id="NF041644">
    <property type="entry name" value="CBO0543_fam"/>
    <property type="match status" value="1"/>
</dbReference>
<name>A0A5J5I160_9BACI</name>
<feature type="transmembrane region" description="Helical" evidence="1">
    <location>
        <begin position="68"/>
        <end position="85"/>
    </location>
</feature>
<gene>
    <name evidence="2" type="ORF">F4V44_03075</name>
</gene>
<sequence length="160" mass="19027">MSKMVLRMFLLLGLSALPVAFKKKPIKDWLIVYLITALSSVLLDIILVEKKLLSYPIRFFPKTFKFHIVFDLFLCPVVSVFYNQLTYKETSIIHLVGKLFLFTIPQLLIEVLTSRYLKLVKWHKGWKWYHTFISMNIKYLSIRLFIKLVRQNSINENNKL</sequence>
<evidence type="ECO:0000256" key="1">
    <source>
        <dbReference type="SAM" id="Phobius"/>
    </source>
</evidence>
<dbReference type="EMBL" id="VYKL01000008">
    <property type="protein sequence ID" value="KAA9029438.1"/>
    <property type="molecule type" value="Genomic_DNA"/>
</dbReference>
<keyword evidence="1" id="KW-1133">Transmembrane helix</keyword>
<keyword evidence="1" id="KW-0812">Transmembrane</keyword>
<feature type="transmembrane region" description="Helical" evidence="1">
    <location>
        <begin position="91"/>
        <end position="112"/>
    </location>
</feature>
<accession>A0A5J5I160</accession>
<comment type="caution">
    <text evidence="2">The sequence shown here is derived from an EMBL/GenBank/DDBJ whole genome shotgun (WGS) entry which is preliminary data.</text>
</comment>
<dbReference type="AlphaFoldDB" id="A0A5J5I160"/>
<dbReference type="InterPro" id="IPR048147">
    <property type="entry name" value="CBO0543-like"/>
</dbReference>
<keyword evidence="1" id="KW-0472">Membrane</keyword>
<organism evidence="2 3">
    <name type="scientific">Niallia endozanthoxylica</name>
    <dbReference type="NCBI Taxonomy" id="2036016"/>
    <lineage>
        <taxon>Bacteria</taxon>
        <taxon>Bacillati</taxon>
        <taxon>Bacillota</taxon>
        <taxon>Bacilli</taxon>
        <taxon>Bacillales</taxon>
        <taxon>Bacillaceae</taxon>
        <taxon>Niallia</taxon>
    </lineage>
</organism>
<dbReference type="OrthoDB" id="2622010at2"/>
<keyword evidence="3" id="KW-1185">Reference proteome</keyword>
<evidence type="ECO:0000313" key="3">
    <source>
        <dbReference type="Proteomes" id="UP000326671"/>
    </source>
</evidence>